<evidence type="ECO:0000313" key="3">
    <source>
        <dbReference type="Proteomes" id="UP001157418"/>
    </source>
</evidence>
<proteinExistence type="predicted"/>
<reference evidence="2 3" key="1">
    <citation type="submission" date="2022-01" db="EMBL/GenBank/DDBJ databases">
        <authorList>
            <person name="Xiong W."/>
            <person name="Schranz E."/>
        </authorList>
    </citation>
    <scope>NUCLEOTIDE SEQUENCE [LARGE SCALE GENOMIC DNA]</scope>
</reference>
<evidence type="ECO:0000256" key="1">
    <source>
        <dbReference type="SAM" id="MobiDB-lite"/>
    </source>
</evidence>
<organism evidence="2 3">
    <name type="scientific">Lactuca virosa</name>
    <dbReference type="NCBI Taxonomy" id="75947"/>
    <lineage>
        <taxon>Eukaryota</taxon>
        <taxon>Viridiplantae</taxon>
        <taxon>Streptophyta</taxon>
        <taxon>Embryophyta</taxon>
        <taxon>Tracheophyta</taxon>
        <taxon>Spermatophyta</taxon>
        <taxon>Magnoliopsida</taxon>
        <taxon>eudicotyledons</taxon>
        <taxon>Gunneridae</taxon>
        <taxon>Pentapetalae</taxon>
        <taxon>asterids</taxon>
        <taxon>campanulids</taxon>
        <taxon>Asterales</taxon>
        <taxon>Asteraceae</taxon>
        <taxon>Cichorioideae</taxon>
        <taxon>Cichorieae</taxon>
        <taxon>Lactucinae</taxon>
        <taxon>Lactuca</taxon>
    </lineage>
</organism>
<dbReference type="Proteomes" id="UP001157418">
    <property type="component" value="Unassembled WGS sequence"/>
</dbReference>
<keyword evidence="3" id="KW-1185">Reference proteome</keyword>
<gene>
    <name evidence="2" type="ORF">LVIROSA_LOCUS39108</name>
</gene>
<accession>A0AAU9PWS9</accession>
<protein>
    <submittedName>
        <fullName evidence="2">Uncharacterized protein</fullName>
    </submittedName>
</protein>
<dbReference type="AlphaFoldDB" id="A0AAU9PWS9"/>
<feature type="region of interest" description="Disordered" evidence="1">
    <location>
        <begin position="67"/>
        <end position="90"/>
    </location>
</feature>
<name>A0AAU9PWS9_9ASTR</name>
<comment type="caution">
    <text evidence="2">The sequence shown here is derived from an EMBL/GenBank/DDBJ whole genome shotgun (WGS) entry which is preliminary data.</text>
</comment>
<evidence type="ECO:0000313" key="2">
    <source>
        <dbReference type="EMBL" id="CAH1453900.1"/>
    </source>
</evidence>
<sequence>MGDLNSVLVNDESNDIVSTNANTSHGCPMGLGFGVRNIVKALRNGNEGNCWRILIVDMVDITPAPPVKYEKSPVGKKKKKKKAEELMKSENGDFGSRKQMLLLKLNYDVVLNAWSDRGSSLTEEIS</sequence>
<dbReference type="EMBL" id="CAKMRJ010005745">
    <property type="protein sequence ID" value="CAH1453900.1"/>
    <property type="molecule type" value="Genomic_DNA"/>
</dbReference>